<keyword evidence="2" id="KW-1185">Reference proteome</keyword>
<reference evidence="1 2" key="1">
    <citation type="journal article" date="2019" name="Sci. Rep.">
        <title>Orb-weaving spider Araneus ventricosus genome elucidates the spidroin gene catalogue.</title>
        <authorList>
            <person name="Kono N."/>
            <person name="Nakamura H."/>
            <person name="Ohtoshi R."/>
            <person name="Moran D.A.P."/>
            <person name="Shinohara A."/>
            <person name="Yoshida Y."/>
            <person name="Fujiwara M."/>
            <person name="Mori M."/>
            <person name="Tomita M."/>
            <person name="Arakawa K."/>
        </authorList>
    </citation>
    <scope>NUCLEOTIDE SEQUENCE [LARGE SCALE GENOMIC DNA]</scope>
</reference>
<comment type="caution">
    <text evidence="1">The sequence shown here is derived from an EMBL/GenBank/DDBJ whole genome shotgun (WGS) entry which is preliminary data.</text>
</comment>
<dbReference type="OrthoDB" id="6074702at2759"/>
<evidence type="ECO:0008006" key="3">
    <source>
        <dbReference type="Google" id="ProtNLM"/>
    </source>
</evidence>
<name>A0A4Y2EYC1_ARAVE</name>
<sequence length="197" mass="22450">MSGCDTTSALFNYVKLKFVQTLKNNNDLLKVIENFKNPDMTPEAVVDVGNRFLVALVATWLRFAAAHQYSLKVYYQIQHCLDNKKRPGDWGWERINRDLQPVKTLKSLPRTCLYPVRKISCKCKKRCTGNCSCRKVRLFCSMLYPHCWGNCSNRGIQVINSDEDDDGEPIVPDDLVEASLSLHVEEDTCDLSKNTGP</sequence>
<protein>
    <recommendedName>
        <fullName evidence="3">Tesmin/TSO1-like CXC domain-containing protein</fullName>
    </recommendedName>
</protein>
<dbReference type="Proteomes" id="UP000499080">
    <property type="component" value="Unassembled WGS sequence"/>
</dbReference>
<dbReference type="EMBL" id="BGPR01000735">
    <property type="protein sequence ID" value="GBM33517.1"/>
    <property type="molecule type" value="Genomic_DNA"/>
</dbReference>
<gene>
    <name evidence="1" type="ORF">AVEN_273013_1</name>
</gene>
<organism evidence="1 2">
    <name type="scientific">Araneus ventricosus</name>
    <name type="common">Orbweaver spider</name>
    <name type="synonym">Epeira ventricosa</name>
    <dbReference type="NCBI Taxonomy" id="182803"/>
    <lineage>
        <taxon>Eukaryota</taxon>
        <taxon>Metazoa</taxon>
        <taxon>Ecdysozoa</taxon>
        <taxon>Arthropoda</taxon>
        <taxon>Chelicerata</taxon>
        <taxon>Arachnida</taxon>
        <taxon>Araneae</taxon>
        <taxon>Araneomorphae</taxon>
        <taxon>Entelegynae</taxon>
        <taxon>Araneoidea</taxon>
        <taxon>Araneidae</taxon>
        <taxon>Araneus</taxon>
    </lineage>
</organism>
<proteinExistence type="predicted"/>
<dbReference type="AlphaFoldDB" id="A0A4Y2EYC1"/>
<evidence type="ECO:0000313" key="2">
    <source>
        <dbReference type="Proteomes" id="UP000499080"/>
    </source>
</evidence>
<evidence type="ECO:0000313" key="1">
    <source>
        <dbReference type="EMBL" id="GBM33517.1"/>
    </source>
</evidence>
<accession>A0A4Y2EYC1</accession>